<keyword evidence="3" id="KW-0804">Transcription</keyword>
<keyword evidence="7" id="KW-1185">Reference proteome</keyword>
<feature type="transmembrane region" description="Helical" evidence="4">
    <location>
        <begin position="151"/>
        <end position="169"/>
    </location>
</feature>
<dbReference type="SMART" id="SM00342">
    <property type="entry name" value="HTH_ARAC"/>
    <property type="match status" value="1"/>
</dbReference>
<dbReference type="PROSITE" id="PS01124">
    <property type="entry name" value="HTH_ARAC_FAMILY_2"/>
    <property type="match status" value="1"/>
</dbReference>
<keyword evidence="4" id="KW-0812">Transmembrane</keyword>
<dbReference type="Gene3D" id="1.10.10.60">
    <property type="entry name" value="Homeodomain-like"/>
    <property type="match status" value="2"/>
</dbReference>
<feature type="transmembrane region" description="Helical" evidence="4">
    <location>
        <begin position="181"/>
        <end position="200"/>
    </location>
</feature>
<proteinExistence type="predicted"/>
<dbReference type="STRING" id="1193011.LEP1GSC058_3826"/>
<keyword evidence="1" id="KW-0805">Transcription regulation</keyword>
<dbReference type="InterPro" id="IPR009057">
    <property type="entry name" value="Homeodomain-like_sf"/>
</dbReference>
<dbReference type="GO" id="GO:0043565">
    <property type="term" value="F:sequence-specific DNA binding"/>
    <property type="evidence" value="ECO:0007669"/>
    <property type="project" value="InterPro"/>
</dbReference>
<dbReference type="EMBL" id="AKWZ02000010">
    <property type="protein sequence ID" value="EPG72949.1"/>
    <property type="molecule type" value="Genomic_DNA"/>
</dbReference>
<feature type="transmembrane region" description="Helical" evidence="4">
    <location>
        <begin position="206"/>
        <end position="225"/>
    </location>
</feature>
<evidence type="ECO:0000256" key="4">
    <source>
        <dbReference type="SAM" id="Phobius"/>
    </source>
</evidence>
<evidence type="ECO:0000313" key="6">
    <source>
        <dbReference type="EMBL" id="EPG72949.1"/>
    </source>
</evidence>
<evidence type="ECO:0000256" key="2">
    <source>
        <dbReference type="ARBA" id="ARBA00023125"/>
    </source>
</evidence>
<dbReference type="RefSeq" id="WP_016549446.1">
    <property type="nucleotide sequence ID" value="NZ_AKWZ02000010.1"/>
</dbReference>
<feature type="transmembrane region" description="Helical" evidence="4">
    <location>
        <begin position="6"/>
        <end position="25"/>
    </location>
</feature>
<reference evidence="6" key="1">
    <citation type="submission" date="2013-04" db="EMBL/GenBank/DDBJ databases">
        <authorList>
            <person name="Harkins D.M."/>
            <person name="Durkin A.S."/>
            <person name="Selengut J.D."/>
            <person name="Sanka R."/>
            <person name="DePew J."/>
            <person name="Purushe J."/>
            <person name="Ahmed A."/>
            <person name="van der Linden H."/>
            <person name="Goris M.G.A."/>
            <person name="Hartskeerl R.A."/>
            <person name="Vinetz J.M."/>
            <person name="Sutton G.G."/>
            <person name="Nelson W.C."/>
            <person name="Fouts D.E."/>
        </authorList>
    </citation>
    <scope>NUCLEOTIDE SEQUENCE [LARGE SCALE GENOMIC DNA]</scope>
    <source>
        <strain evidence="6">BUT 6</strain>
    </source>
</reference>
<feature type="transmembrane region" description="Helical" evidence="4">
    <location>
        <begin position="69"/>
        <end position="89"/>
    </location>
</feature>
<dbReference type="AlphaFoldDB" id="S3UX69"/>
<evidence type="ECO:0000259" key="5">
    <source>
        <dbReference type="PROSITE" id="PS01124"/>
    </source>
</evidence>
<name>S3UX69_9LEPT</name>
<organism evidence="6 7">
    <name type="scientific">Leptospira fainei serovar Hurstbridge str. BUT 6</name>
    <dbReference type="NCBI Taxonomy" id="1193011"/>
    <lineage>
        <taxon>Bacteria</taxon>
        <taxon>Pseudomonadati</taxon>
        <taxon>Spirochaetota</taxon>
        <taxon>Spirochaetia</taxon>
        <taxon>Leptospirales</taxon>
        <taxon>Leptospiraceae</taxon>
        <taxon>Leptospira</taxon>
    </lineage>
</organism>
<dbReference type="InterPro" id="IPR018062">
    <property type="entry name" value="HTH_AraC-typ_CS"/>
</dbReference>
<feature type="domain" description="HTH araC/xylS-type" evidence="5">
    <location>
        <begin position="256"/>
        <end position="361"/>
    </location>
</feature>
<dbReference type="InterPro" id="IPR018060">
    <property type="entry name" value="HTH_AraC"/>
</dbReference>
<gene>
    <name evidence="6" type="ORF">LEP1GSC058_3826</name>
</gene>
<comment type="caution">
    <text evidence="6">The sequence shown here is derived from an EMBL/GenBank/DDBJ whole genome shotgun (WGS) entry which is preliminary data.</text>
</comment>
<dbReference type="Proteomes" id="UP000014540">
    <property type="component" value="Unassembled WGS sequence"/>
</dbReference>
<dbReference type="PROSITE" id="PS00041">
    <property type="entry name" value="HTH_ARAC_FAMILY_1"/>
    <property type="match status" value="1"/>
</dbReference>
<protein>
    <submittedName>
        <fullName evidence="6">DNA-binding helix-turn-helix protein</fullName>
    </submittedName>
</protein>
<dbReference type="OrthoDB" id="9799319at2"/>
<feature type="transmembrane region" description="Helical" evidence="4">
    <location>
        <begin position="37"/>
        <end position="57"/>
    </location>
</feature>
<evidence type="ECO:0000256" key="3">
    <source>
        <dbReference type="ARBA" id="ARBA00023163"/>
    </source>
</evidence>
<keyword evidence="4" id="KW-1133">Transmembrane helix</keyword>
<dbReference type="InterPro" id="IPR020449">
    <property type="entry name" value="Tscrpt_reg_AraC-type_HTH"/>
</dbReference>
<sequence length="364" mass="41101">MTLLVWLANGFILFGGFLAVLLAVNEIFSHSKRAYRFLFSLTLVSVACMQLLSAFGLEIATDNSVNLLPLANIHIPFLFLPAPLAYLTIKTVSEENFSIKRHTILIGFVIFTAVLFYVIYNSPILGLERFPFNTIIAFGDKSILQKWISQTPYFFAGIYSLAFAAKIFGALRQIQDFRVKILLGIFLLDTLIVSALVILGSIFETFFFRLALLAISFVLCLIFVARNRYPNLSESISKELAKVRYVRSRLAGIDSDSLIGRLNALLENEKIYKNDNLSLAGIAKELSLTPHQLSELINQKLNLGFFSLVNRYRVEEAKRLLAQTDKTVLEIAYEVGFNNRSSFNESFLKFAGVTPIVYRRKNKS</sequence>
<feature type="transmembrane region" description="Helical" evidence="4">
    <location>
        <begin position="101"/>
        <end position="120"/>
    </location>
</feature>
<accession>S3UX69</accession>
<dbReference type="Pfam" id="PF12833">
    <property type="entry name" value="HTH_18"/>
    <property type="match status" value="1"/>
</dbReference>
<dbReference type="SUPFAM" id="SSF46689">
    <property type="entry name" value="Homeodomain-like"/>
    <property type="match status" value="1"/>
</dbReference>
<dbReference type="PRINTS" id="PR00032">
    <property type="entry name" value="HTHARAC"/>
</dbReference>
<keyword evidence="2 6" id="KW-0238">DNA-binding</keyword>
<evidence type="ECO:0000313" key="7">
    <source>
        <dbReference type="Proteomes" id="UP000014540"/>
    </source>
</evidence>
<dbReference type="GO" id="GO:0003700">
    <property type="term" value="F:DNA-binding transcription factor activity"/>
    <property type="evidence" value="ECO:0007669"/>
    <property type="project" value="InterPro"/>
</dbReference>
<dbReference type="PANTHER" id="PTHR43280">
    <property type="entry name" value="ARAC-FAMILY TRANSCRIPTIONAL REGULATOR"/>
    <property type="match status" value="1"/>
</dbReference>
<evidence type="ECO:0000256" key="1">
    <source>
        <dbReference type="ARBA" id="ARBA00023015"/>
    </source>
</evidence>
<dbReference type="PANTHER" id="PTHR43280:SF29">
    <property type="entry name" value="ARAC-FAMILY TRANSCRIPTIONAL REGULATOR"/>
    <property type="match status" value="1"/>
</dbReference>
<keyword evidence="4" id="KW-0472">Membrane</keyword>